<dbReference type="AlphaFoldDB" id="A0A410FVF5"/>
<reference evidence="3" key="1">
    <citation type="submission" date="2018-12" db="EMBL/GenBank/DDBJ databases">
        <title>Complete genome sequence of an uncultured bacterium of the candidate phylum Bipolaricaulota.</title>
        <authorList>
            <person name="Kadnikov V.V."/>
            <person name="Mardanov A.V."/>
            <person name="Beletsky A.V."/>
            <person name="Frank Y.A."/>
            <person name="Karnachuk O.V."/>
            <person name="Ravin N.V."/>
        </authorList>
    </citation>
    <scope>NUCLEOTIDE SEQUENCE [LARGE SCALE GENOMIC DNA]</scope>
</reference>
<evidence type="ECO:0000313" key="2">
    <source>
        <dbReference type="EMBL" id="QAA77013.1"/>
    </source>
</evidence>
<evidence type="ECO:0000313" key="3">
    <source>
        <dbReference type="Proteomes" id="UP000287233"/>
    </source>
</evidence>
<feature type="transmembrane region" description="Helical" evidence="1">
    <location>
        <begin position="52"/>
        <end position="74"/>
    </location>
</feature>
<accession>A0A410FVF5</accession>
<keyword evidence="1" id="KW-0472">Membrane</keyword>
<feature type="transmembrane region" description="Helical" evidence="1">
    <location>
        <begin position="27"/>
        <end position="45"/>
    </location>
</feature>
<dbReference type="KEGG" id="bih:BIP78_1247"/>
<feature type="transmembrane region" description="Helical" evidence="1">
    <location>
        <begin position="80"/>
        <end position="99"/>
    </location>
</feature>
<dbReference type="EMBL" id="CP034928">
    <property type="protein sequence ID" value="QAA77013.1"/>
    <property type="molecule type" value="Genomic_DNA"/>
</dbReference>
<sequence length="124" mass="13541">MRIAVAVLAVVAVWGFAGWARQEPNPIPLIHGIASFALPGLGQYLNTEYDKALLHFAVDVGLIALGRLVLWPLVYSISPWYGYGVLALPHTLWALYSGWDAYTVALKREGLTLKVSPTGFALSF</sequence>
<dbReference type="Proteomes" id="UP000287233">
    <property type="component" value="Chromosome"/>
</dbReference>
<keyword evidence="1" id="KW-0812">Transmembrane</keyword>
<protein>
    <submittedName>
        <fullName evidence="2">Uncharacterized protein</fullName>
    </submittedName>
</protein>
<organism evidence="2 3">
    <name type="scientific">Bipolaricaulis sibiricus</name>
    <dbReference type="NCBI Taxonomy" id="2501609"/>
    <lineage>
        <taxon>Bacteria</taxon>
        <taxon>Candidatus Bipolaricaulota</taxon>
        <taxon>Candidatus Bipolaricaulia</taxon>
        <taxon>Candidatus Bipolaricaulales</taxon>
        <taxon>Candidatus Bipolaricaulaceae</taxon>
        <taxon>Candidatus Bipolaricaulis</taxon>
    </lineage>
</organism>
<name>A0A410FVF5_BIPS1</name>
<keyword evidence="1" id="KW-1133">Transmembrane helix</keyword>
<evidence type="ECO:0000256" key="1">
    <source>
        <dbReference type="SAM" id="Phobius"/>
    </source>
</evidence>
<proteinExistence type="predicted"/>
<gene>
    <name evidence="2" type="ORF">BIP78_1247</name>
</gene>